<dbReference type="InterPro" id="IPR012675">
    <property type="entry name" value="Beta-grasp_dom_sf"/>
</dbReference>
<evidence type="ECO:0000256" key="3">
    <source>
        <dbReference type="ARBA" id="ARBA00022723"/>
    </source>
</evidence>
<evidence type="ECO:0000256" key="6">
    <source>
        <dbReference type="ARBA" id="ARBA00023014"/>
    </source>
</evidence>
<keyword evidence="6" id="KW-0411">Iron-sulfur</keyword>
<feature type="domain" description="2Fe-2S ferredoxin-type" evidence="7">
    <location>
        <begin position="230"/>
        <end position="317"/>
    </location>
</feature>
<dbReference type="Pfam" id="PF00111">
    <property type="entry name" value="Fer2"/>
    <property type="match status" value="1"/>
</dbReference>
<dbReference type="InterPro" id="IPR039261">
    <property type="entry name" value="FNR_nucleotide-bd"/>
</dbReference>
<dbReference type="InterPro" id="IPR017927">
    <property type="entry name" value="FAD-bd_FR_type"/>
</dbReference>
<keyword evidence="2" id="KW-0001">2Fe-2S</keyword>
<proteinExistence type="predicted"/>
<comment type="caution">
    <text evidence="9">The sequence shown here is derived from an EMBL/GenBank/DDBJ whole genome shotgun (WGS) entry which is preliminary data.</text>
</comment>
<gene>
    <name evidence="9" type="ORF">J2851_003049</name>
</gene>
<dbReference type="GO" id="GO:0018489">
    <property type="term" value="F:vanillate monooxygenase activity"/>
    <property type="evidence" value="ECO:0007669"/>
    <property type="project" value="UniProtKB-EC"/>
</dbReference>
<evidence type="ECO:0000256" key="5">
    <source>
        <dbReference type="ARBA" id="ARBA00023004"/>
    </source>
</evidence>
<dbReference type="SUPFAM" id="SSF63380">
    <property type="entry name" value="Riboflavin synthase domain-like"/>
    <property type="match status" value="1"/>
</dbReference>
<evidence type="ECO:0000256" key="2">
    <source>
        <dbReference type="ARBA" id="ARBA00022714"/>
    </source>
</evidence>
<dbReference type="RefSeq" id="WP_209767183.1">
    <property type="nucleotide sequence ID" value="NZ_JAGINP010000010.1"/>
</dbReference>
<dbReference type="Proteomes" id="UP000781958">
    <property type="component" value="Unassembled WGS sequence"/>
</dbReference>
<dbReference type="PROSITE" id="PS00197">
    <property type="entry name" value="2FE2S_FER_1"/>
    <property type="match status" value="1"/>
</dbReference>
<dbReference type="CDD" id="cd00207">
    <property type="entry name" value="fer2"/>
    <property type="match status" value="1"/>
</dbReference>
<keyword evidence="10" id="KW-1185">Reference proteome</keyword>
<sequence>MSVLDVLIRRRVIEADGIVMLELVSATGEPLPPFEAGAHIDVHVGPDLIRQYSLCNDPAETQCYRLGVLLDPQSRGGSAAVHATFLEGQSVRIGVPRNNFPLAEGARKSILVAGGIGVTPLLAMAYRLTAAGADFELHYCSRSESRTAFRSLLAEAPFADRVVYHFDDGAPEQRFSPDAVLGSADADTHLYICGPSGFMDYVRNAAEARGWPSANIHLEHFGAAVEVGGDSFQVRAEQSGVTVTVGKDETIAQALDKAGVDILTSCEQGVCGACLTRVLEGEPDHRDAYQTAEEKAANSHVTICCSRSKSPLLVLDV</sequence>
<dbReference type="InterPro" id="IPR050415">
    <property type="entry name" value="MRET"/>
</dbReference>
<evidence type="ECO:0000256" key="4">
    <source>
        <dbReference type="ARBA" id="ARBA00023002"/>
    </source>
</evidence>
<name>A0ABS4SL22_9PROT</name>
<dbReference type="SUPFAM" id="SSF54292">
    <property type="entry name" value="2Fe-2S ferredoxin-like"/>
    <property type="match status" value="1"/>
</dbReference>
<evidence type="ECO:0000256" key="1">
    <source>
        <dbReference type="ARBA" id="ARBA00022630"/>
    </source>
</evidence>
<organism evidence="9 10">
    <name type="scientific">Azospirillum rugosum</name>
    <dbReference type="NCBI Taxonomy" id="416170"/>
    <lineage>
        <taxon>Bacteria</taxon>
        <taxon>Pseudomonadati</taxon>
        <taxon>Pseudomonadota</taxon>
        <taxon>Alphaproteobacteria</taxon>
        <taxon>Rhodospirillales</taxon>
        <taxon>Azospirillaceae</taxon>
        <taxon>Azospirillum</taxon>
    </lineage>
</organism>
<keyword evidence="4 9" id="KW-0560">Oxidoreductase</keyword>
<dbReference type="PANTHER" id="PTHR47354:SF1">
    <property type="entry name" value="CARNITINE MONOOXYGENASE REDUCTASE SUBUNIT"/>
    <property type="match status" value="1"/>
</dbReference>
<keyword evidence="5" id="KW-0408">Iron</keyword>
<dbReference type="PROSITE" id="PS51384">
    <property type="entry name" value="FAD_FR"/>
    <property type="match status" value="1"/>
</dbReference>
<dbReference type="Gene3D" id="3.40.50.80">
    <property type="entry name" value="Nucleotide-binding domain of ferredoxin-NADP reductase (FNR) module"/>
    <property type="match status" value="1"/>
</dbReference>
<dbReference type="InterPro" id="IPR006058">
    <property type="entry name" value="2Fe2S_fd_BS"/>
</dbReference>
<evidence type="ECO:0000259" key="7">
    <source>
        <dbReference type="PROSITE" id="PS51085"/>
    </source>
</evidence>
<dbReference type="InterPro" id="IPR001041">
    <property type="entry name" value="2Fe-2S_ferredoxin-type"/>
</dbReference>
<feature type="domain" description="FAD-binding FR-type" evidence="8">
    <location>
        <begin position="1"/>
        <end position="103"/>
    </location>
</feature>
<dbReference type="PROSITE" id="PS51085">
    <property type="entry name" value="2FE2S_FER_2"/>
    <property type="match status" value="1"/>
</dbReference>
<keyword evidence="1" id="KW-0285">Flavoprotein</keyword>
<dbReference type="InterPro" id="IPR001433">
    <property type="entry name" value="OxRdtase_FAD/NAD-bd"/>
</dbReference>
<accession>A0ABS4SL22</accession>
<dbReference type="EMBL" id="JAGINP010000010">
    <property type="protein sequence ID" value="MBP2293266.1"/>
    <property type="molecule type" value="Genomic_DNA"/>
</dbReference>
<dbReference type="PANTHER" id="PTHR47354">
    <property type="entry name" value="NADH OXIDOREDUCTASE HCR"/>
    <property type="match status" value="1"/>
</dbReference>
<dbReference type="Gene3D" id="3.10.20.30">
    <property type="match status" value="1"/>
</dbReference>
<evidence type="ECO:0000259" key="8">
    <source>
        <dbReference type="PROSITE" id="PS51384"/>
    </source>
</evidence>
<dbReference type="Pfam" id="PF00175">
    <property type="entry name" value="NAD_binding_1"/>
    <property type="match status" value="1"/>
</dbReference>
<keyword evidence="3" id="KW-0479">Metal-binding</keyword>
<dbReference type="SUPFAM" id="SSF52343">
    <property type="entry name" value="Ferredoxin reductase-like, C-terminal NADP-linked domain"/>
    <property type="match status" value="1"/>
</dbReference>
<dbReference type="PRINTS" id="PR00409">
    <property type="entry name" value="PHDIOXRDTASE"/>
</dbReference>
<dbReference type="Gene3D" id="2.40.30.10">
    <property type="entry name" value="Translation factors"/>
    <property type="match status" value="1"/>
</dbReference>
<reference evidence="9 10" key="1">
    <citation type="submission" date="2021-03" db="EMBL/GenBank/DDBJ databases">
        <title>Genomic Encyclopedia of Type Strains, Phase III (KMG-III): the genomes of soil and plant-associated and newly described type strains.</title>
        <authorList>
            <person name="Whitman W."/>
        </authorList>
    </citation>
    <scope>NUCLEOTIDE SEQUENCE [LARGE SCALE GENOMIC DNA]</scope>
    <source>
        <strain evidence="9 10">IMMIB AFH-6</strain>
    </source>
</reference>
<protein>
    <submittedName>
        <fullName evidence="9">Vanillate O-demethylase ferredoxin subunit</fullName>
        <ecNumber evidence="9">1.14.13.82</ecNumber>
    </submittedName>
</protein>
<dbReference type="InterPro" id="IPR017938">
    <property type="entry name" value="Riboflavin_synthase-like_b-brl"/>
</dbReference>
<dbReference type="CDD" id="cd06185">
    <property type="entry name" value="PDR_like"/>
    <property type="match status" value="1"/>
</dbReference>
<evidence type="ECO:0000313" key="9">
    <source>
        <dbReference type="EMBL" id="MBP2293266.1"/>
    </source>
</evidence>
<dbReference type="EC" id="1.14.13.82" evidence="9"/>
<dbReference type="InterPro" id="IPR036010">
    <property type="entry name" value="2Fe-2S_ferredoxin-like_sf"/>
</dbReference>
<evidence type="ECO:0000313" key="10">
    <source>
        <dbReference type="Proteomes" id="UP000781958"/>
    </source>
</evidence>